<keyword evidence="3" id="KW-0472">Membrane</keyword>
<dbReference type="Gene3D" id="3.30.565.10">
    <property type="entry name" value="Histidine kinase-like ATPase, C-terminal domain"/>
    <property type="match status" value="1"/>
</dbReference>
<feature type="transmembrane region" description="Helical" evidence="3">
    <location>
        <begin position="306"/>
        <end position="326"/>
    </location>
</feature>
<dbReference type="Pfam" id="PF06580">
    <property type="entry name" value="His_kinase"/>
    <property type="match status" value="1"/>
</dbReference>
<dbReference type="InterPro" id="IPR003594">
    <property type="entry name" value="HATPase_dom"/>
</dbReference>
<feature type="transmembrane region" description="Helical" evidence="3">
    <location>
        <begin position="237"/>
        <end position="254"/>
    </location>
</feature>
<evidence type="ECO:0000259" key="4">
    <source>
        <dbReference type="PROSITE" id="PS50109"/>
    </source>
</evidence>
<keyword evidence="3" id="KW-1133">Transmembrane helix</keyword>
<dbReference type="InterPro" id="IPR008979">
    <property type="entry name" value="Galactose-bd-like_sf"/>
</dbReference>
<dbReference type="Gene3D" id="2.60.120.260">
    <property type="entry name" value="Galactose-binding domain-like"/>
    <property type="match status" value="1"/>
</dbReference>
<dbReference type="Pfam" id="PF07695">
    <property type="entry name" value="7TMR-DISM_7TM"/>
    <property type="match status" value="1"/>
</dbReference>
<dbReference type="Proteomes" id="UP000177894">
    <property type="component" value="Chromosome"/>
</dbReference>
<dbReference type="InterPro" id="IPR010559">
    <property type="entry name" value="Sig_transdc_His_kin_internal"/>
</dbReference>
<feature type="transmembrane region" description="Helical" evidence="3">
    <location>
        <begin position="205"/>
        <end position="230"/>
    </location>
</feature>
<accession>A0ABM6ES39</accession>
<keyword evidence="3" id="KW-0812">Transmembrane</keyword>
<keyword evidence="2" id="KW-0902">Two-component regulatory system</keyword>
<feature type="transmembrane region" description="Helical" evidence="3">
    <location>
        <begin position="332"/>
        <end position="352"/>
    </location>
</feature>
<dbReference type="SUPFAM" id="SSF55874">
    <property type="entry name" value="ATPase domain of HSP90 chaperone/DNA topoisomerase II/histidine kinase"/>
    <property type="match status" value="1"/>
</dbReference>
<gene>
    <name evidence="5" type="ORF">BJL90_07325</name>
</gene>
<keyword evidence="1" id="KW-0418">Kinase</keyword>
<evidence type="ECO:0000313" key="6">
    <source>
        <dbReference type="Proteomes" id="UP000177894"/>
    </source>
</evidence>
<evidence type="ECO:0000256" key="3">
    <source>
        <dbReference type="SAM" id="Phobius"/>
    </source>
</evidence>
<keyword evidence="6" id="KW-1185">Reference proteome</keyword>
<feature type="transmembrane region" description="Helical" evidence="3">
    <location>
        <begin position="274"/>
        <end position="294"/>
    </location>
</feature>
<feature type="transmembrane region" description="Helical" evidence="3">
    <location>
        <begin position="359"/>
        <end position="380"/>
    </location>
</feature>
<feature type="transmembrane region" description="Helical" evidence="3">
    <location>
        <begin position="386"/>
        <end position="408"/>
    </location>
</feature>
<dbReference type="PANTHER" id="PTHR34220:SF7">
    <property type="entry name" value="SENSOR HISTIDINE KINASE YPDA"/>
    <property type="match status" value="1"/>
</dbReference>
<evidence type="ECO:0000256" key="2">
    <source>
        <dbReference type="ARBA" id="ARBA00023012"/>
    </source>
</evidence>
<keyword evidence="1" id="KW-0808">Transferase</keyword>
<dbReference type="PROSITE" id="PS51257">
    <property type="entry name" value="PROKAR_LIPOPROTEIN"/>
    <property type="match status" value="1"/>
</dbReference>
<dbReference type="SUPFAM" id="SSF49785">
    <property type="entry name" value="Galactose-binding domain-like"/>
    <property type="match status" value="1"/>
</dbReference>
<dbReference type="EMBL" id="CP017603">
    <property type="protein sequence ID" value="AOY75723.1"/>
    <property type="molecule type" value="Genomic_DNA"/>
</dbReference>
<dbReference type="InterPro" id="IPR005467">
    <property type="entry name" value="His_kinase_dom"/>
</dbReference>
<protein>
    <recommendedName>
        <fullName evidence="4">Histidine kinase domain-containing protein</fullName>
    </recommendedName>
</protein>
<dbReference type="InterPro" id="IPR050640">
    <property type="entry name" value="Bact_2-comp_sensor_kinase"/>
</dbReference>
<dbReference type="SMART" id="SM00387">
    <property type="entry name" value="HATPase_c"/>
    <property type="match status" value="1"/>
</dbReference>
<organism evidence="5 6">
    <name type="scientific">Clostridium formicaceticum</name>
    <dbReference type="NCBI Taxonomy" id="1497"/>
    <lineage>
        <taxon>Bacteria</taxon>
        <taxon>Bacillati</taxon>
        <taxon>Bacillota</taxon>
        <taxon>Clostridia</taxon>
        <taxon>Eubacteriales</taxon>
        <taxon>Clostridiaceae</taxon>
        <taxon>Clostridium</taxon>
    </lineage>
</organism>
<sequence length="633" mass="72001">MKKKARSIFTFFVILVWTLMIGGCSDTIEKPKAVNGVLDLSQWSFEEKGPVELDGEWEFYWEQLLMTEEPRPVQEESLDKAYIPVPQTWNTHEIRGKGKTGYGYGSYRLQVILPDYEKVHALRVSSIATSHEVWIDGKLVSVRGKVGVDQNTTHSNVRPNIIYFSADQPKIEIIIQVSNFMHKKGGIWQSLLIGSNEQVRKIYDFSAFLDVALFGSIFIMAFYHLALYILGKKDPSTLYFSIFCFLIGLRILLVGEKFLQQFVPGLSQEIAFKLEYLTFYLGMVVFYMFIYALFPKEMSTKGYRGVIVIGGIYSAIVCITPASIYTHMLSSFQILSVIFCIYILYVLSVAAFRRREGAGMILTGSVVFIATVINDIFYYSEMIFTGNLIAFGLFVFIFVQSIIVSVRFSKAFTTIEQMSEKLLSMDRLEMQFLQAQIKPHFLYNTLNTIMAFCRTDPEKAWELLDEFSNYLRGKFGFKSTSRYITLEKELNFVSSYLAIEKARFDERLNVEYDIRSDTAVLVPPLILQPIVENAVRHGIYPKKEGGTVTVSVEKQTEAVRIQIADNGVGMTQQQIKDLLKGKKSQQGIGLLNVHTRLKANYNQGLEIQSEPGQGTKVTIMIPHGNPAAETMKE</sequence>
<dbReference type="InterPro" id="IPR011623">
    <property type="entry name" value="7TMR_DISM_rcpt_extracell_dom1"/>
</dbReference>
<evidence type="ECO:0000313" key="5">
    <source>
        <dbReference type="EMBL" id="AOY75723.1"/>
    </source>
</evidence>
<dbReference type="Pfam" id="PF02518">
    <property type="entry name" value="HATPase_c"/>
    <property type="match status" value="1"/>
</dbReference>
<dbReference type="PROSITE" id="PS50109">
    <property type="entry name" value="HIS_KIN"/>
    <property type="match status" value="1"/>
</dbReference>
<dbReference type="InterPro" id="IPR036890">
    <property type="entry name" value="HATPase_C_sf"/>
</dbReference>
<dbReference type="RefSeq" id="WP_070965981.1">
    <property type="nucleotide sequence ID" value="NZ_CP017603.1"/>
</dbReference>
<dbReference type="PANTHER" id="PTHR34220">
    <property type="entry name" value="SENSOR HISTIDINE KINASE YPDA"/>
    <property type="match status" value="1"/>
</dbReference>
<feature type="domain" description="Histidine kinase" evidence="4">
    <location>
        <begin position="526"/>
        <end position="625"/>
    </location>
</feature>
<proteinExistence type="predicted"/>
<name>A0ABM6ES39_9CLOT</name>
<reference evidence="5 6" key="1">
    <citation type="submission" date="2016-10" db="EMBL/GenBank/DDBJ databases">
        <title>Complete Genome Sequence of Acetogen Clostridium formicoaceticum ATCC 27076.</title>
        <authorList>
            <person name="Bao T."/>
            <person name="Cheng C."/>
            <person name="Zhao J."/>
            <person name="Yang S.-T."/>
            <person name="Wang J."/>
            <person name="Wang M."/>
        </authorList>
    </citation>
    <scope>NUCLEOTIDE SEQUENCE [LARGE SCALE GENOMIC DNA]</scope>
    <source>
        <strain evidence="5 6">ATCC 27076</strain>
    </source>
</reference>
<evidence type="ECO:0000256" key="1">
    <source>
        <dbReference type="ARBA" id="ARBA00022777"/>
    </source>
</evidence>